<organism evidence="1">
    <name type="scientific">Tanacetum cinerariifolium</name>
    <name type="common">Dalmatian daisy</name>
    <name type="synonym">Chrysanthemum cinerariifolium</name>
    <dbReference type="NCBI Taxonomy" id="118510"/>
    <lineage>
        <taxon>Eukaryota</taxon>
        <taxon>Viridiplantae</taxon>
        <taxon>Streptophyta</taxon>
        <taxon>Embryophyta</taxon>
        <taxon>Tracheophyta</taxon>
        <taxon>Spermatophyta</taxon>
        <taxon>Magnoliopsida</taxon>
        <taxon>eudicotyledons</taxon>
        <taxon>Gunneridae</taxon>
        <taxon>Pentapetalae</taxon>
        <taxon>asterids</taxon>
        <taxon>campanulids</taxon>
        <taxon>Asterales</taxon>
        <taxon>Asteraceae</taxon>
        <taxon>Asteroideae</taxon>
        <taxon>Anthemideae</taxon>
        <taxon>Anthemidinae</taxon>
        <taxon>Tanacetum</taxon>
    </lineage>
</organism>
<name>A0A699WYZ6_TANCI</name>
<dbReference type="AlphaFoldDB" id="A0A699WYZ6"/>
<evidence type="ECO:0000313" key="1">
    <source>
        <dbReference type="EMBL" id="GFD52409.1"/>
    </source>
</evidence>
<proteinExistence type="predicted"/>
<protein>
    <submittedName>
        <fullName evidence="1">Uncharacterized protein</fullName>
    </submittedName>
</protein>
<accession>A0A699WYZ6</accession>
<comment type="caution">
    <text evidence="1">The sequence shown here is derived from an EMBL/GenBank/DDBJ whole genome shotgun (WGS) entry which is preliminary data.</text>
</comment>
<dbReference type="EMBL" id="BKCJ011781922">
    <property type="protein sequence ID" value="GFD52409.1"/>
    <property type="molecule type" value="Genomic_DNA"/>
</dbReference>
<gene>
    <name evidence="1" type="ORF">Tci_924378</name>
</gene>
<reference evidence="1" key="1">
    <citation type="journal article" date="2019" name="Sci. Rep.">
        <title>Draft genome of Tanacetum cinerariifolium, the natural source of mosquito coil.</title>
        <authorList>
            <person name="Yamashiro T."/>
            <person name="Shiraishi A."/>
            <person name="Satake H."/>
            <person name="Nakayama K."/>
        </authorList>
    </citation>
    <scope>NUCLEOTIDE SEQUENCE</scope>
</reference>
<feature type="non-terminal residue" evidence="1">
    <location>
        <position position="1"/>
    </location>
</feature>
<sequence>RLDLPSLREQPGNILPLAEYFLGIYSQRLDFAMPLISEAAQQRGGNPSRTPELARKTLSIDAPAGRISGVETAI</sequence>